<evidence type="ECO:0000256" key="3">
    <source>
        <dbReference type="ARBA" id="ARBA00022801"/>
    </source>
</evidence>
<dbReference type="Pfam" id="PF00293">
    <property type="entry name" value="NUDIX"/>
    <property type="match status" value="1"/>
</dbReference>
<organism evidence="6 7">
    <name type="scientific">Martelella alba</name>
    <dbReference type="NCBI Taxonomy" id="2590451"/>
    <lineage>
        <taxon>Bacteria</taxon>
        <taxon>Pseudomonadati</taxon>
        <taxon>Pseudomonadota</taxon>
        <taxon>Alphaproteobacteria</taxon>
        <taxon>Hyphomicrobiales</taxon>
        <taxon>Aurantimonadaceae</taxon>
        <taxon>Martelella</taxon>
    </lineage>
</organism>
<evidence type="ECO:0000313" key="7">
    <source>
        <dbReference type="Proteomes" id="UP000318801"/>
    </source>
</evidence>
<feature type="domain" description="Nudix hydrolase" evidence="5">
    <location>
        <begin position="14"/>
        <end position="149"/>
    </location>
</feature>
<dbReference type="InterPro" id="IPR015797">
    <property type="entry name" value="NUDIX_hydrolase-like_dom_sf"/>
</dbReference>
<evidence type="ECO:0000256" key="2">
    <source>
        <dbReference type="ARBA" id="ARBA00022723"/>
    </source>
</evidence>
<dbReference type="AlphaFoldDB" id="A0A506U5Z6"/>
<evidence type="ECO:0000313" key="6">
    <source>
        <dbReference type="EMBL" id="TPW28776.1"/>
    </source>
</evidence>
<dbReference type="PANTHER" id="PTHR12629">
    <property type="entry name" value="DIPHOSPHOINOSITOL POLYPHOSPHATE PHOSPHOHYDROLASE"/>
    <property type="match status" value="1"/>
</dbReference>
<dbReference type="Gene3D" id="3.90.79.10">
    <property type="entry name" value="Nucleoside Triphosphate Pyrophosphohydrolase"/>
    <property type="match status" value="1"/>
</dbReference>
<protein>
    <submittedName>
        <fullName evidence="6">NUDIX hydrolase</fullName>
    </submittedName>
</protein>
<proteinExistence type="predicted"/>
<dbReference type="GO" id="GO:0005737">
    <property type="term" value="C:cytoplasm"/>
    <property type="evidence" value="ECO:0007669"/>
    <property type="project" value="TreeGrafter"/>
</dbReference>
<evidence type="ECO:0000256" key="4">
    <source>
        <dbReference type="ARBA" id="ARBA00022842"/>
    </source>
</evidence>
<dbReference type="PANTHER" id="PTHR12629:SF0">
    <property type="entry name" value="DIPHOSPHOINOSITOL-POLYPHOSPHATE DIPHOSPHATASE"/>
    <property type="match status" value="1"/>
</dbReference>
<dbReference type="InterPro" id="IPR000086">
    <property type="entry name" value="NUDIX_hydrolase_dom"/>
</dbReference>
<dbReference type="SUPFAM" id="SSF55811">
    <property type="entry name" value="Nudix"/>
    <property type="match status" value="1"/>
</dbReference>
<sequence>MPFKVDILDVNNLEARQQYGALCYRRSGKKKQDCEVLLITSRDTGRWVTPKGWPMANKAPHEVAEQEAYEEAGIKGTVSDRKLGSFSYLKRLNDGSEVPCVVDLYPLLVKKAKAKFPEVEERTRRWTSAEEAAELVDESGLKALLIGFAGAMTTRS</sequence>
<reference evidence="6 7" key="1">
    <citation type="submission" date="2019-06" db="EMBL/GenBank/DDBJ databases">
        <authorList>
            <person name="Li M."/>
        </authorList>
    </citation>
    <scope>NUCLEOTIDE SEQUENCE [LARGE SCALE GENOMIC DNA]</scope>
    <source>
        <strain evidence="6 7">BGMRC2036</strain>
    </source>
</reference>
<keyword evidence="7" id="KW-1185">Reference proteome</keyword>
<dbReference type="InterPro" id="IPR047198">
    <property type="entry name" value="DDP-like_NUDIX"/>
</dbReference>
<accession>A0A506U5Z6</accession>
<dbReference type="GO" id="GO:0016462">
    <property type="term" value="F:pyrophosphatase activity"/>
    <property type="evidence" value="ECO:0007669"/>
    <property type="project" value="InterPro"/>
</dbReference>
<evidence type="ECO:0000256" key="1">
    <source>
        <dbReference type="ARBA" id="ARBA00001946"/>
    </source>
</evidence>
<dbReference type="RefSeq" id="WP_141149975.1">
    <property type="nucleotide sequence ID" value="NZ_VHLG01000011.1"/>
</dbReference>
<dbReference type="GO" id="GO:0046872">
    <property type="term" value="F:metal ion binding"/>
    <property type="evidence" value="ECO:0007669"/>
    <property type="project" value="UniProtKB-KW"/>
</dbReference>
<gene>
    <name evidence="6" type="ORF">FJU08_15685</name>
</gene>
<keyword evidence="2" id="KW-0479">Metal-binding</keyword>
<dbReference type="OrthoDB" id="7066910at2"/>
<dbReference type="CDD" id="cd04666">
    <property type="entry name" value="NUDIX_DIPP2_like_Nudt4"/>
    <property type="match status" value="1"/>
</dbReference>
<evidence type="ECO:0000259" key="5">
    <source>
        <dbReference type="PROSITE" id="PS51462"/>
    </source>
</evidence>
<comment type="caution">
    <text evidence="6">The sequence shown here is derived from an EMBL/GenBank/DDBJ whole genome shotgun (WGS) entry which is preliminary data.</text>
</comment>
<comment type="cofactor">
    <cofactor evidence="1">
        <name>Mg(2+)</name>
        <dbReference type="ChEBI" id="CHEBI:18420"/>
    </cofactor>
</comment>
<name>A0A506U5Z6_9HYPH</name>
<dbReference type="PROSITE" id="PS51462">
    <property type="entry name" value="NUDIX"/>
    <property type="match status" value="1"/>
</dbReference>
<dbReference type="Proteomes" id="UP000318801">
    <property type="component" value="Unassembled WGS sequence"/>
</dbReference>
<dbReference type="EMBL" id="VHLG01000011">
    <property type="protein sequence ID" value="TPW28776.1"/>
    <property type="molecule type" value="Genomic_DNA"/>
</dbReference>
<keyword evidence="4" id="KW-0460">Magnesium</keyword>
<keyword evidence="3 6" id="KW-0378">Hydrolase</keyword>